<protein>
    <recommendedName>
        <fullName evidence="14">Peptidase M48 domain-containing protein</fullName>
    </recommendedName>
</protein>
<dbReference type="PROSITE" id="PS50297">
    <property type="entry name" value="ANK_REP_REGION"/>
    <property type="match status" value="2"/>
</dbReference>
<dbReference type="Pfam" id="PF00023">
    <property type="entry name" value="Ank"/>
    <property type="match status" value="1"/>
</dbReference>
<dbReference type="Pfam" id="PF01435">
    <property type="entry name" value="Peptidase_M48"/>
    <property type="match status" value="2"/>
</dbReference>
<gene>
    <name evidence="15" type="ORF">KP77_12490</name>
</gene>
<keyword evidence="3 12" id="KW-0645">Protease</keyword>
<evidence type="ECO:0000256" key="9">
    <source>
        <dbReference type="ARBA" id="ARBA00023049"/>
    </source>
</evidence>
<evidence type="ECO:0000256" key="7">
    <source>
        <dbReference type="ARBA" id="ARBA00022833"/>
    </source>
</evidence>
<dbReference type="GO" id="GO:0004222">
    <property type="term" value="F:metalloendopeptidase activity"/>
    <property type="evidence" value="ECO:0007669"/>
    <property type="project" value="InterPro"/>
</dbReference>
<evidence type="ECO:0000256" key="3">
    <source>
        <dbReference type="ARBA" id="ARBA00022670"/>
    </source>
</evidence>
<keyword evidence="5" id="KW-0479">Metal-binding</keyword>
<dbReference type="Proteomes" id="UP000031950">
    <property type="component" value="Unassembled WGS sequence"/>
</dbReference>
<dbReference type="InterPro" id="IPR036770">
    <property type="entry name" value="Ankyrin_rpt-contain_sf"/>
</dbReference>
<feature type="transmembrane region" description="Helical" evidence="13">
    <location>
        <begin position="12"/>
        <end position="30"/>
    </location>
</feature>
<organism evidence="15 16">
    <name type="scientific">Jeotgalibacillus alimentarius</name>
    <dbReference type="NCBI Taxonomy" id="135826"/>
    <lineage>
        <taxon>Bacteria</taxon>
        <taxon>Bacillati</taxon>
        <taxon>Bacillota</taxon>
        <taxon>Bacilli</taxon>
        <taxon>Bacillales</taxon>
        <taxon>Caryophanaceae</taxon>
        <taxon>Jeotgalibacillus</taxon>
    </lineage>
</organism>
<dbReference type="EMBL" id="JXRQ01000015">
    <property type="protein sequence ID" value="KIL51737.1"/>
    <property type="molecule type" value="Genomic_DNA"/>
</dbReference>
<feature type="repeat" description="ANK" evidence="11">
    <location>
        <begin position="346"/>
        <end position="378"/>
    </location>
</feature>
<evidence type="ECO:0000256" key="13">
    <source>
        <dbReference type="SAM" id="Phobius"/>
    </source>
</evidence>
<evidence type="ECO:0000313" key="15">
    <source>
        <dbReference type="EMBL" id="KIL51737.1"/>
    </source>
</evidence>
<comment type="cofactor">
    <cofactor evidence="12">
        <name>Zn(2+)</name>
        <dbReference type="ChEBI" id="CHEBI:29105"/>
    </cofactor>
    <text evidence="12">Binds 1 zinc ion per subunit.</text>
</comment>
<comment type="similarity">
    <text evidence="12">Belongs to the peptidase M48 family.</text>
</comment>
<dbReference type="InterPro" id="IPR001915">
    <property type="entry name" value="Peptidase_M48"/>
</dbReference>
<evidence type="ECO:0000256" key="1">
    <source>
        <dbReference type="ARBA" id="ARBA00004651"/>
    </source>
</evidence>
<evidence type="ECO:0000256" key="12">
    <source>
        <dbReference type="RuleBase" id="RU003983"/>
    </source>
</evidence>
<dbReference type="PROSITE" id="PS50088">
    <property type="entry name" value="ANK_REPEAT"/>
    <property type="match status" value="3"/>
</dbReference>
<keyword evidence="6 12" id="KW-0378">Hydrolase</keyword>
<dbReference type="STRING" id="135826.KP77_12490"/>
<name>A0A0C2VS33_9BACL</name>
<dbReference type="Pfam" id="PF12796">
    <property type="entry name" value="Ank_2"/>
    <property type="match status" value="1"/>
</dbReference>
<dbReference type="Gene3D" id="3.30.2010.10">
    <property type="entry name" value="Metalloproteases ('zincins'), catalytic domain"/>
    <property type="match status" value="1"/>
</dbReference>
<dbReference type="GO" id="GO:0006508">
    <property type="term" value="P:proteolysis"/>
    <property type="evidence" value="ECO:0007669"/>
    <property type="project" value="UniProtKB-KW"/>
</dbReference>
<reference evidence="15 16" key="1">
    <citation type="submission" date="2015-01" db="EMBL/GenBank/DDBJ databases">
        <title>Genome sequence of Jeotgalibacillus alimentarius.</title>
        <authorList>
            <person name="Goh K.M."/>
            <person name="Chan K.-G."/>
            <person name="Yaakop A.S."/>
            <person name="Ee R."/>
            <person name="Gan H.M."/>
            <person name="Chan C.S."/>
        </authorList>
    </citation>
    <scope>NUCLEOTIDE SEQUENCE [LARGE SCALE GENOMIC DNA]</scope>
    <source>
        <strain evidence="15 16">YKJ-13</strain>
    </source>
</reference>
<dbReference type="PATRIC" id="fig|135826.4.peg.1244"/>
<dbReference type="GO" id="GO:0005886">
    <property type="term" value="C:plasma membrane"/>
    <property type="evidence" value="ECO:0007669"/>
    <property type="project" value="UniProtKB-SubCell"/>
</dbReference>
<dbReference type="SUPFAM" id="SSF48403">
    <property type="entry name" value="Ankyrin repeat"/>
    <property type="match status" value="1"/>
</dbReference>
<sequence length="433" mass="47512">MNQQRIKSERETVYFILSIIFSVMVYIAAAVSIVGIGIALAVLAVVLFMNALMLGSIRGNGVRVSERQFADVYERAAVLSREMGLKKVPDFFVIQSEGALNAFATRFFGRNMIVVYSEVFELARQNGQEELDFIIAHELAHIKRNHVWKNILTLPAQFIPFLSQAYSRSCEYTCDREAAYQIRDAEAAKRALTLLGVGKVMYREVNEDAYLEQIHSESNGAVWLSEILSTHPLLPKRILSVERFMNPDTGYTYSQQPGRIVLGAGLLFGGLAGAYIAVIVTLTLAGVVFASLLPDDVTSAENTMYEEFEDTDIGATPLMNAAAIGDIDEAASLINAGADLEETDDEGTTALLYAAYNGDAQMLSLLLEAGADPNHSDDYSTPLMAAVSYDDRELAALLTTYGADPAMADPYGETPMDYVGAADEEEFFDWVKE</sequence>
<feature type="domain" description="Peptidase M48" evidence="14">
    <location>
        <begin position="68"/>
        <end position="152"/>
    </location>
</feature>
<dbReference type="PANTHER" id="PTHR43221:SF1">
    <property type="entry name" value="PROTEASE HTPX"/>
    <property type="match status" value="1"/>
</dbReference>
<feature type="repeat" description="ANK" evidence="11">
    <location>
        <begin position="378"/>
        <end position="410"/>
    </location>
</feature>
<proteinExistence type="inferred from homology"/>
<dbReference type="RefSeq" id="WP_041121811.1">
    <property type="nucleotide sequence ID" value="NZ_JXRQ01000015.1"/>
</dbReference>
<dbReference type="PANTHER" id="PTHR43221">
    <property type="entry name" value="PROTEASE HTPX"/>
    <property type="match status" value="1"/>
</dbReference>
<evidence type="ECO:0000256" key="6">
    <source>
        <dbReference type="ARBA" id="ARBA00022801"/>
    </source>
</evidence>
<feature type="transmembrane region" description="Helical" evidence="13">
    <location>
        <begin position="260"/>
        <end position="293"/>
    </location>
</feature>
<dbReference type="InterPro" id="IPR002110">
    <property type="entry name" value="Ankyrin_rpt"/>
</dbReference>
<evidence type="ECO:0000256" key="4">
    <source>
        <dbReference type="ARBA" id="ARBA00022692"/>
    </source>
</evidence>
<dbReference type="AlphaFoldDB" id="A0A0C2VS33"/>
<evidence type="ECO:0000256" key="10">
    <source>
        <dbReference type="ARBA" id="ARBA00023136"/>
    </source>
</evidence>
<dbReference type="Gene3D" id="1.25.40.20">
    <property type="entry name" value="Ankyrin repeat-containing domain"/>
    <property type="match status" value="1"/>
</dbReference>
<feature type="repeat" description="ANK" evidence="11">
    <location>
        <begin position="313"/>
        <end position="345"/>
    </location>
</feature>
<evidence type="ECO:0000256" key="11">
    <source>
        <dbReference type="PROSITE-ProRule" id="PRU00023"/>
    </source>
</evidence>
<feature type="transmembrane region" description="Helical" evidence="13">
    <location>
        <begin position="36"/>
        <end position="57"/>
    </location>
</feature>
<keyword evidence="16" id="KW-1185">Reference proteome</keyword>
<dbReference type="GO" id="GO:0046872">
    <property type="term" value="F:metal ion binding"/>
    <property type="evidence" value="ECO:0007669"/>
    <property type="project" value="UniProtKB-KW"/>
</dbReference>
<keyword evidence="7 12" id="KW-0862">Zinc</keyword>
<keyword evidence="10 13" id="KW-0472">Membrane</keyword>
<accession>A0A0C2VS33</accession>
<dbReference type="SMART" id="SM00248">
    <property type="entry name" value="ANK"/>
    <property type="match status" value="3"/>
</dbReference>
<comment type="subcellular location">
    <subcellularLocation>
        <location evidence="1">Cell membrane</location>
        <topology evidence="1">Multi-pass membrane protein</topology>
    </subcellularLocation>
</comment>
<evidence type="ECO:0000256" key="5">
    <source>
        <dbReference type="ARBA" id="ARBA00022723"/>
    </source>
</evidence>
<comment type="caution">
    <text evidence="15">The sequence shown here is derived from an EMBL/GenBank/DDBJ whole genome shotgun (WGS) entry which is preliminary data.</text>
</comment>
<keyword evidence="4 13" id="KW-0812">Transmembrane</keyword>
<keyword evidence="8 13" id="KW-1133">Transmembrane helix</keyword>
<evidence type="ECO:0000313" key="16">
    <source>
        <dbReference type="Proteomes" id="UP000031950"/>
    </source>
</evidence>
<keyword evidence="9 12" id="KW-0482">Metalloprotease</keyword>
<evidence type="ECO:0000259" key="14">
    <source>
        <dbReference type="Pfam" id="PF01435"/>
    </source>
</evidence>
<keyword evidence="2" id="KW-1003">Cell membrane</keyword>
<dbReference type="CDD" id="cd07325">
    <property type="entry name" value="M48_Ste24p_like"/>
    <property type="match status" value="1"/>
</dbReference>
<keyword evidence="11" id="KW-0040">ANK repeat</keyword>
<feature type="domain" description="Peptidase M48" evidence="14">
    <location>
        <begin position="157"/>
        <end position="241"/>
    </location>
</feature>
<evidence type="ECO:0000256" key="8">
    <source>
        <dbReference type="ARBA" id="ARBA00022989"/>
    </source>
</evidence>
<evidence type="ECO:0000256" key="2">
    <source>
        <dbReference type="ARBA" id="ARBA00022475"/>
    </source>
</evidence>
<dbReference type="InterPro" id="IPR050083">
    <property type="entry name" value="HtpX_protease"/>
</dbReference>